<evidence type="ECO:0000313" key="3">
    <source>
        <dbReference type="Proteomes" id="UP000267524"/>
    </source>
</evidence>
<comment type="caution">
    <text evidence="2">The sequence shown here is derived from an EMBL/GenBank/DDBJ whole genome shotgun (WGS) entry which is preliminary data.</text>
</comment>
<evidence type="ECO:0000313" key="2">
    <source>
        <dbReference type="EMBL" id="RMZ59421.1"/>
    </source>
</evidence>
<reference evidence="2 3" key="1">
    <citation type="submission" date="2018-08" db="EMBL/GenBank/DDBJ databases">
        <title>Chryseobacterium nematophagum: a novel matrix digesting pathogen of nematodes.</title>
        <authorList>
            <person name="Page A."/>
            <person name="Roberts M."/>
            <person name="Felix M.-A."/>
            <person name="Weir W."/>
        </authorList>
    </citation>
    <scope>NUCLEOTIDE SEQUENCE [LARGE SCALE GENOMIC DNA]</scope>
    <source>
        <strain evidence="2 3">JUb275</strain>
    </source>
</reference>
<dbReference type="InterPro" id="IPR027843">
    <property type="entry name" value="DUF4440"/>
</dbReference>
<dbReference type="SUPFAM" id="SSF54427">
    <property type="entry name" value="NTF2-like"/>
    <property type="match status" value="1"/>
</dbReference>
<keyword evidence="3" id="KW-1185">Reference proteome</keyword>
<evidence type="ECO:0000259" key="1">
    <source>
        <dbReference type="Pfam" id="PF14534"/>
    </source>
</evidence>
<dbReference type="InterPro" id="IPR032710">
    <property type="entry name" value="NTF2-like_dom_sf"/>
</dbReference>
<organism evidence="2 3">
    <name type="scientific">Chryseobacterium nematophagum</name>
    <dbReference type="NCBI Taxonomy" id="2305228"/>
    <lineage>
        <taxon>Bacteria</taxon>
        <taxon>Pseudomonadati</taxon>
        <taxon>Bacteroidota</taxon>
        <taxon>Flavobacteriia</taxon>
        <taxon>Flavobacteriales</taxon>
        <taxon>Weeksellaceae</taxon>
        <taxon>Chryseobacterium group</taxon>
        <taxon>Chryseobacterium</taxon>
    </lineage>
</organism>
<dbReference type="RefSeq" id="WP_122546542.1">
    <property type="nucleotide sequence ID" value="NZ_QWIV01000013.1"/>
</dbReference>
<proteinExistence type="predicted"/>
<gene>
    <name evidence="2" type="ORF">D1632_07205</name>
</gene>
<feature type="domain" description="DUF4440" evidence="1">
    <location>
        <begin position="42"/>
        <end position="150"/>
    </location>
</feature>
<dbReference type="Pfam" id="PF14534">
    <property type="entry name" value="DUF4440"/>
    <property type="match status" value="1"/>
</dbReference>
<dbReference type="EMBL" id="QWIV01000013">
    <property type="protein sequence ID" value="RMZ59421.1"/>
    <property type="molecule type" value="Genomic_DNA"/>
</dbReference>
<protein>
    <submittedName>
        <fullName evidence="2">Nuclear transport factor 2 family protein</fullName>
    </submittedName>
</protein>
<dbReference type="Proteomes" id="UP000267524">
    <property type="component" value="Unassembled WGS sequence"/>
</dbReference>
<name>A0A3M7L9F2_9FLAO</name>
<accession>A0A3M7L9F2</accession>
<sequence length="159" mass="18957">MRKFRIVLFFSFFCHVVFSQIKTTDELYKTSKKLDSLLFDIGFNQCDLSHYDSIVSDDLEFYHDKGGITLGKEAFTASIKNNICGGPNKVKRELVPNSMKVFPMYRNNVLYSFIQEGEHDFYEFYNEKWNKGSRAKFTVLWLLENKQWKMKRVFSYDHH</sequence>
<dbReference type="AlphaFoldDB" id="A0A3M7L9F2"/>